<dbReference type="Gene3D" id="1.10.287.950">
    <property type="entry name" value="Methyl-accepting chemotaxis protein"/>
    <property type="match status" value="1"/>
</dbReference>
<evidence type="ECO:0000259" key="11">
    <source>
        <dbReference type="PROSITE" id="PS50111"/>
    </source>
</evidence>
<keyword evidence="9" id="KW-0175">Coiled coil</keyword>
<reference evidence="13 14" key="1">
    <citation type="submission" date="2020-04" db="EMBL/GenBank/DDBJ databases">
        <title>Rhodospirillaceae bacterium KN72 isolated from deep sea.</title>
        <authorList>
            <person name="Zhang D.-C."/>
        </authorList>
    </citation>
    <scope>NUCLEOTIDE SEQUENCE [LARGE SCALE GENOMIC DNA]</scope>
    <source>
        <strain evidence="13 14">KN72</strain>
    </source>
</reference>
<dbReference type="InterPro" id="IPR004010">
    <property type="entry name" value="Double_Cache_2"/>
</dbReference>
<dbReference type="PANTHER" id="PTHR32089">
    <property type="entry name" value="METHYL-ACCEPTING CHEMOTAXIS PROTEIN MCPB"/>
    <property type="match status" value="1"/>
</dbReference>
<dbReference type="Proteomes" id="UP000539372">
    <property type="component" value="Unassembled WGS sequence"/>
</dbReference>
<dbReference type="InterPro" id="IPR003660">
    <property type="entry name" value="HAMP_dom"/>
</dbReference>
<dbReference type="SUPFAM" id="SSF58104">
    <property type="entry name" value="Methyl-accepting chemotaxis protein (MCP) signaling domain"/>
    <property type="match status" value="1"/>
</dbReference>
<dbReference type="Pfam" id="PF00672">
    <property type="entry name" value="HAMP"/>
    <property type="match status" value="1"/>
</dbReference>
<evidence type="ECO:0000256" key="1">
    <source>
        <dbReference type="ARBA" id="ARBA00004651"/>
    </source>
</evidence>
<dbReference type="AlphaFoldDB" id="A0A7Y0DYB0"/>
<dbReference type="EMBL" id="JABBNT010000001">
    <property type="protein sequence ID" value="NMM43847.1"/>
    <property type="molecule type" value="Genomic_DNA"/>
</dbReference>
<keyword evidence="6 8" id="KW-0807">Transducer</keyword>
<dbReference type="SMART" id="SM00304">
    <property type="entry name" value="HAMP"/>
    <property type="match status" value="1"/>
</dbReference>
<evidence type="ECO:0000256" key="5">
    <source>
        <dbReference type="ARBA" id="ARBA00023136"/>
    </source>
</evidence>
<evidence type="ECO:0000256" key="9">
    <source>
        <dbReference type="SAM" id="Coils"/>
    </source>
</evidence>
<dbReference type="RefSeq" id="WP_169624089.1">
    <property type="nucleotide sequence ID" value="NZ_JABBNT010000001.1"/>
</dbReference>
<dbReference type="GO" id="GO:0007165">
    <property type="term" value="P:signal transduction"/>
    <property type="evidence" value="ECO:0007669"/>
    <property type="project" value="UniProtKB-KW"/>
</dbReference>
<evidence type="ECO:0000256" key="7">
    <source>
        <dbReference type="ARBA" id="ARBA00029447"/>
    </source>
</evidence>
<keyword evidence="5 10" id="KW-0472">Membrane</keyword>
<dbReference type="Pfam" id="PF08269">
    <property type="entry name" value="dCache_2"/>
    <property type="match status" value="1"/>
</dbReference>
<feature type="domain" description="HAMP" evidence="12">
    <location>
        <begin position="213"/>
        <end position="266"/>
    </location>
</feature>
<keyword evidence="14" id="KW-1185">Reference proteome</keyword>
<dbReference type="Gene3D" id="6.10.340.10">
    <property type="match status" value="1"/>
</dbReference>
<evidence type="ECO:0000256" key="6">
    <source>
        <dbReference type="ARBA" id="ARBA00023224"/>
    </source>
</evidence>
<dbReference type="Gene3D" id="3.30.450.20">
    <property type="entry name" value="PAS domain"/>
    <property type="match status" value="1"/>
</dbReference>
<accession>A0A7Y0DYB0</accession>
<dbReference type="GO" id="GO:0005886">
    <property type="term" value="C:plasma membrane"/>
    <property type="evidence" value="ECO:0007669"/>
    <property type="project" value="UniProtKB-SubCell"/>
</dbReference>
<proteinExistence type="inferred from homology"/>
<gene>
    <name evidence="13" type="ORF">HH303_05120</name>
</gene>
<evidence type="ECO:0008006" key="15">
    <source>
        <dbReference type="Google" id="ProtNLM"/>
    </source>
</evidence>
<dbReference type="PROSITE" id="PS50111">
    <property type="entry name" value="CHEMOTAXIS_TRANSDUC_2"/>
    <property type="match status" value="1"/>
</dbReference>
<keyword evidence="4 10" id="KW-1133">Transmembrane helix</keyword>
<feature type="coiled-coil region" evidence="9">
    <location>
        <begin position="254"/>
        <end position="284"/>
    </location>
</feature>
<dbReference type="PROSITE" id="PS50885">
    <property type="entry name" value="HAMP"/>
    <property type="match status" value="1"/>
</dbReference>
<feature type="transmembrane region" description="Helical" evidence="10">
    <location>
        <begin position="193"/>
        <end position="211"/>
    </location>
</feature>
<sequence length="562" mass="59823">MSFFKNLSISAKMMTIIFALTATVAIVAVITLNSLQSVMYAERLAKLKALTEASVNIANGLDQKVQAGTLTKDEALALWIDTTSHMVYEGKEYVFANDLKGVSVAHIRPDMVGKNLWELKDSKGNAIVQNMIAAAKSSPDGGPSEYLWPKTKDAEPVTKITWSRIVPAFDIMVGTGVYVDDLDAAFWEEVTRVGIIVIVLVGIAILIAVFVSRDVAGSLKLVSGIMNRMSEGEYDIDVPDQTRKDEIGSITRGLEVLRGSAQEAERLRAEQEASKERAAEQRKADLARIADQFQQTIEDVVARVSSTADQVRDGSTKMSDTASATRDQAALATTATADSAENVSTVAAATEELIASIREIGRQTETAREVSQNAVSATERSAARVQGLVEAAAKIGDVLNLISEIAEQTNLLALNATIEAARAGEAGKGFAVVASEVKALAQQTQRATDDINAHIEGIRKAVDGTAGEMTEIRDIITSVSESATAISAAIEEQSAATQEIVRNVQQASQGTQQVTHSVQTVSHSAEEAGAVAASLLESSNNLSGNAQTLRQKVSEFLASLKS</sequence>
<evidence type="ECO:0000256" key="2">
    <source>
        <dbReference type="ARBA" id="ARBA00022475"/>
    </source>
</evidence>
<organism evidence="13 14">
    <name type="scientific">Pacificispira spongiicola</name>
    <dbReference type="NCBI Taxonomy" id="2729598"/>
    <lineage>
        <taxon>Bacteria</taxon>
        <taxon>Pseudomonadati</taxon>
        <taxon>Pseudomonadota</taxon>
        <taxon>Alphaproteobacteria</taxon>
        <taxon>Rhodospirillales</taxon>
        <taxon>Rhodospirillaceae</taxon>
        <taxon>Pacificispira</taxon>
    </lineage>
</organism>
<comment type="caution">
    <text evidence="13">The sequence shown here is derived from an EMBL/GenBank/DDBJ whole genome shotgun (WGS) entry which is preliminary data.</text>
</comment>
<dbReference type="InterPro" id="IPR004089">
    <property type="entry name" value="MCPsignal_dom"/>
</dbReference>
<comment type="subcellular location">
    <subcellularLocation>
        <location evidence="1">Cell membrane</location>
        <topology evidence="1">Multi-pass membrane protein</topology>
    </subcellularLocation>
</comment>
<evidence type="ECO:0000259" key="12">
    <source>
        <dbReference type="PROSITE" id="PS50885"/>
    </source>
</evidence>
<name>A0A7Y0DYB0_9PROT</name>
<protein>
    <recommendedName>
        <fullName evidence="15">Methyl-accepting chemotaxis protein</fullName>
    </recommendedName>
</protein>
<evidence type="ECO:0000313" key="14">
    <source>
        <dbReference type="Proteomes" id="UP000539372"/>
    </source>
</evidence>
<comment type="similarity">
    <text evidence="7">Belongs to the methyl-accepting chemotaxis (MCP) protein family.</text>
</comment>
<keyword evidence="3 10" id="KW-0812">Transmembrane</keyword>
<evidence type="ECO:0000256" key="3">
    <source>
        <dbReference type="ARBA" id="ARBA00022692"/>
    </source>
</evidence>
<dbReference type="PANTHER" id="PTHR32089:SF112">
    <property type="entry name" value="LYSOZYME-LIKE PROTEIN-RELATED"/>
    <property type="match status" value="1"/>
</dbReference>
<dbReference type="InterPro" id="IPR033480">
    <property type="entry name" value="sCache_2"/>
</dbReference>
<dbReference type="SMART" id="SM01049">
    <property type="entry name" value="Cache_2"/>
    <property type="match status" value="1"/>
</dbReference>
<dbReference type="SUPFAM" id="SSF158472">
    <property type="entry name" value="HAMP domain-like"/>
    <property type="match status" value="1"/>
</dbReference>
<dbReference type="Pfam" id="PF00015">
    <property type="entry name" value="MCPsignal"/>
    <property type="match status" value="1"/>
</dbReference>
<dbReference type="SMART" id="SM00283">
    <property type="entry name" value="MA"/>
    <property type="match status" value="1"/>
</dbReference>
<evidence type="ECO:0000256" key="10">
    <source>
        <dbReference type="SAM" id="Phobius"/>
    </source>
</evidence>
<keyword evidence="2" id="KW-1003">Cell membrane</keyword>
<feature type="domain" description="Methyl-accepting transducer" evidence="11">
    <location>
        <begin position="307"/>
        <end position="529"/>
    </location>
</feature>
<evidence type="ECO:0000256" key="8">
    <source>
        <dbReference type="PROSITE-ProRule" id="PRU00284"/>
    </source>
</evidence>
<evidence type="ECO:0000256" key="4">
    <source>
        <dbReference type="ARBA" id="ARBA00022989"/>
    </source>
</evidence>
<evidence type="ECO:0000313" key="13">
    <source>
        <dbReference type="EMBL" id="NMM43847.1"/>
    </source>
</evidence>